<accession>A0A067JA12</accession>
<keyword evidence="3" id="KW-1185">Reference proteome</keyword>
<sequence>MAHDPAEERLAARLEAGAAAVGTRRSYGTCWRAMEAVRLKLARGGDRLMLLELLAVTQTLLQGRRRGKKERKRKERKKKKTGGGGGGVADGWLEAQSRGWVRGEVGKHG</sequence>
<evidence type="ECO:0000313" key="2">
    <source>
        <dbReference type="EMBL" id="KDP20606.1"/>
    </source>
</evidence>
<evidence type="ECO:0000256" key="1">
    <source>
        <dbReference type="SAM" id="MobiDB-lite"/>
    </source>
</evidence>
<evidence type="ECO:0000313" key="3">
    <source>
        <dbReference type="Proteomes" id="UP000027138"/>
    </source>
</evidence>
<proteinExistence type="predicted"/>
<feature type="region of interest" description="Disordered" evidence="1">
    <location>
        <begin position="62"/>
        <end position="95"/>
    </location>
</feature>
<organism evidence="2 3">
    <name type="scientific">Jatropha curcas</name>
    <name type="common">Barbados nut</name>
    <dbReference type="NCBI Taxonomy" id="180498"/>
    <lineage>
        <taxon>Eukaryota</taxon>
        <taxon>Viridiplantae</taxon>
        <taxon>Streptophyta</taxon>
        <taxon>Embryophyta</taxon>
        <taxon>Tracheophyta</taxon>
        <taxon>Spermatophyta</taxon>
        <taxon>Magnoliopsida</taxon>
        <taxon>eudicotyledons</taxon>
        <taxon>Gunneridae</taxon>
        <taxon>Pentapetalae</taxon>
        <taxon>rosids</taxon>
        <taxon>fabids</taxon>
        <taxon>Malpighiales</taxon>
        <taxon>Euphorbiaceae</taxon>
        <taxon>Crotonoideae</taxon>
        <taxon>Jatropheae</taxon>
        <taxon>Jatropha</taxon>
    </lineage>
</organism>
<gene>
    <name evidence="2" type="ORF">JCGZ_04135</name>
</gene>
<name>A0A067JA12_JATCU</name>
<reference evidence="2 3" key="1">
    <citation type="journal article" date="2014" name="PLoS ONE">
        <title>Global Analysis of Gene Expression Profiles in Physic Nut (Jatropha curcas L.) Seedlings Exposed to Salt Stress.</title>
        <authorList>
            <person name="Zhang L."/>
            <person name="Zhang C."/>
            <person name="Wu P."/>
            <person name="Chen Y."/>
            <person name="Li M."/>
            <person name="Jiang H."/>
            <person name="Wu G."/>
        </authorList>
    </citation>
    <scope>NUCLEOTIDE SEQUENCE [LARGE SCALE GENOMIC DNA]</scope>
    <source>
        <strain evidence="3">cv. GZQX0401</strain>
        <tissue evidence="2">Young leaves</tissue>
    </source>
</reference>
<dbReference type="EMBL" id="KK915729">
    <property type="protein sequence ID" value="KDP20606.1"/>
    <property type="molecule type" value="Genomic_DNA"/>
</dbReference>
<feature type="compositionally biased region" description="Basic residues" evidence="1">
    <location>
        <begin position="63"/>
        <end position="81"/>
    </location>
</feature>
<protein>
    <submittedName>
        <fullName evidence="2">Uncharacterized protein</fullName>
    </submittedName>
</protein>
<dbReference type="Proteomes" id="UP000027138">
    <property type="component" value="Unassembled WGS sequence"/>
</dbReference>
<dbReference type="AlphaFoldDB" id="A0A067JA12"/>